<evidence type="ECO:0008006" key="3">
    <source>
        <dbReference type="Google" id="ProtNLM"/>
    </source>
</evidence>
<organism evidence="1 2">
    <name type="scientific">Roseomonas gilardii</name>
    <dbReference type="NCBI Taxonomy" id="257708"/>
    <lineage>
        <taxon>Bacteria</taxon>
        <taxon>Pseudomonadati</taxon>
        <taxon>Pseudomonadota</taxon>
        <taxon>Alphaproteobacteria</taxon>
        <taxon>Acetobacterales</taxon>
        <taxon>Roseomonadaceae</taxon>
        <taxon>Roseomonas</taxon>
    </lineage>
</organism>
<sequence>MSDRVEAFLAGLGRLPKGYSEGNHAGRRYGVTLAGSGDGRRRWLYAEELGGSGRISCNIYLDREGKALLRPCEMPLDKVIDFVLGFRAG</sequence>
<proteinExistence type="predicted"/>
<dbReference type="KEGG" id="rgi:RGI145_10955"/>
<gene>
    <name evidence="1" type="ORF">RGI145_10955</name>
</gene>
<dbReference type="eggNOG" id="COG0225">
    <property type="taxonomic scope" value="Bacteria"/>
</dbReference>
<reference evidence="1 2" key="1">
    <citation type="submission" date="2016-05" db="EMBL/GenBank/DDBJ databases">
        <title>Complete Genome and Methylome Analysis of Psychrotrophic Bacterial Isolates from Antarctic Lake Untersee.</title>
        <authorList>
            <person name="Fomenkov A."/>
            <person name="Akimov V.N."/>
            <person name="Vasilyeva L.V."/>
            <person name="Andersen D."/>
            <person name="Vincze T."/>
            <person name="Roberts R.J."/>
        </authorList>
    </citation>
    <scope>NUCLEOTIDE SEQUENCE [LARGE SCALE GENOMIC DNA]</scope>
    <source>
        <strain evidence="1 2">U14-5</strain>
    </source>
</reference>
<dbReference type="RefSeq" id="WP_075798373.1">
    <property type="nucleotide sequence ID" value="NZ_CP015583.1"/>
</dbReference>
<name>A0A1L7AFN6_9PROT</name>
<dbReference type="AlphaFoldDB" id="A0A1L7AFN6"/>
<accession>A0A1L7AFN6</accession>
<dbReference type="STRING" id="257708.RGI145_10955"/>
<evidence type="ECO:0000313" key="2">
    <source>
        <dbReference type="Proteomes" id="UP000185494"/>
    </source>
</evidence>
<evidence type="ECO:0000313" key="1">
    <source>
        <dbReference type="EMBL" id="APT57541.1"/>
    </source>
</evidence>
<dbReference type="Proteomes" id="UP000185494">
    <property type="component" value="Chromosome 1"/>
</dbReference>
<dbReference type="EMBL" id="CP015583">
    <property type="protein sequence ID" value="APT57541.1"/>
    <property type="molecule type" value="Genomic_DNA"/>
</dbReference>
<protein>
    <recommendedName>
        <fullName evidence="3">Peptide methionine sulfoxide reductase</fullName>
    </recommendedName>
</protein>